<feature type="transmembrane region" description="Helical" evidence="12">
    <location>
        <begin position="984"/>
        <end position="1006"/>
    </location>
</feature>
<comment type="subunit">
    <text evidence="9">Homodimer. Interacts with EssB.</text>
</comment>
<keyword evidence="10" id="KW-0175">Coiled coil</keyword>
<evidence type="ECO:0000256" key="7">
    <source>
        <dbReference type="ARBA" id="ARBA00023026"/>
    </source>
</evidence>
<evidence type="ECO:0000256" key="2">
    <source>
        <dbReference type="ARBA" id="ARBA00008338"/>
    </source>
</evidence>
<dbReference type="eggNOG" id="COG0842">
    <property type="taxonomic scope" value="Bacteria"/>
</dbReference>
<evidence type="ECO:0000256" key="12">
    <source>
        <dbReference type="SAM" id="Phobius"/>
    </source>
</evidence>
<evidence type="ECO:0000256" key="11">
    <source>
        <dbReference type="SAM" id="MobiDB-lite"/>
    </source>
</evidence>
<feature type="transmembrane region" description="Helical" evidence="12">
    <location>
        <begin position="908"/>
        <end position="929"/>
    </location>
</feature>
<dbReference type="NCBIfam" id="TIGR03929">
    <property type="entry name" value="T7_esaA_Nterm"/>
    <property type="match status" value="1"/>
</dbReference>
<feature type="transmembrane region" description="Helical" evidence="12">
    <location>
        <begin position="1011"/>
        <end position="1027"/>
    </location>
</feature>
<evidence type="ECO:0000256" key="8">
    <source>
        <dbReference type="ARBA" id="ARBA00023136"/>
    </source>
</evidence>
<evidence type="ECO:0000256" key="6">
    <source>
        <dbReference type="ARBA" id="ARBA00022989"/>
    </source>
</evidence>
<keyword evidence="5 12" id="KW-0812">Transmembrane</keyword>
<dbReference type="eggNOG" id="COG1511">
    <property type="taxonomic scope" value="Bacteria"/>
</dbReference>
<keyword evidence="4" id="KW-1003">Cell membrane</keyword>
<evidence type="ECO:0000256" key="5">
    <source>
        <dbReference type="ARBA" id="ARBA00022692"/>
    </source>
</evidence>
<organism evidence="13 14">
    <name type="scientific">Bacillus manliponensis</name>
    <dbReference type="NCBI Taxonomy" id="574376"/>
    <lineage>
        <taxon>Bacteria</taxon>
        <taxon>Bacillati</taxon>
        <taxon>Bacillota</taxon>
        <taxon>Bacilli</taxon>
        <taxon>Bacillales</taxon>
        <taxon>Bacillaceae</taxon>
        <taxon>Bacillus</taxon>
        <taxon>Bacillus cereus group</taxon>
    </lineage>
</organism>
<dbReference type="STRING" id="574376.BAMA_19820"/>
<protein>
    <recommendedName>
        <fullName evidence="3">Type VII secretion system accessory factor EsaA</fullName>
    </recommendedName>
</protein>
<dbReference type="PANTHER" id="PTHR43077">
    <property type="entry name" value="TRANSPORT PERMEASE YVFS-RELATED"/>
    <property type="match status" value="1"/>
</dbReference>
<evidence type="ECO:0000313" key="14">
    <source>
        <dbReference type="Proteomes" id="UP000027822"/>
    </source>
</evidence>
<feature type="transmembrane region" description="Helical" evidence="12">
    <location>
        <begin position="950"/>
        <end position="972"/>
    </location>
</feature>
<comment type="subcellular location">
    <subcellularLocation>
        <location evidence="1">Cell membrane</location>
        <topology evidence="1">Multi-pass membrane protein</topology>
    </subcellularLocation>
</comment>
<keyword evidence="14" id="KW-1185">Reference proteome</keyword>
<comment type="similarity">
    <text evidence="2">Belongs to the EsaA family.</text>
</comment>
<gene>
    <name evidence="13" type="ORF">BAMA_19820</name>
</gene>
<feature type="region of interest" description="Disordered" evidence="11">
    <location>
        <begin position="554"/>
        <end position="611"/>
    </location>
</feature>
<evidence type="ECO:0000256" key="1">
    <source>
        <dbReference type="ARBA" id="ARBA00004651"/>
    </source>
</evidence>
<comment type="caution">
    <text evidence="13">The sequence shown here is derived from an EMBL/GenBank/DDBJ whole genome shotgun (WGS) entry which is preliminary data.</text>
</comment>
<keyword evidence="7" id="KW-0843">Virulence</keyword>
<dbReference type="InterPro" id="IPR051328">
    <property type="entry name" value="T7SS_ABC-Transporter"/>
</dbReference>
<evidence type="ECO:0000256" key="10">
    <source>
        <dbReference type="SAM" id="Coils"/>
    </source>
</evidence>
<keyword evidence="8 12" id="KW-0472">Membrane</keyword>
<reference evidence="13 14" key="1">
    <citation type="submission" date="2014-06" db="EMBL/GenBank/DDBJ databases">
        <title>Draft genome sequence of Bacillus manliponensis JCM 15802 (MCCC 1A00708).</title>
        <authorList>
            <person name="Lai Q."/>
            <person name="Liu Y."/>
            <person name="Shao Z."/>
        </authorList>
    </citation>
    <scope>NUCLEOTIDE SEQUENCE [LARGE SCALE GENOMIC DNA]</scope>
    <source>
        <strain evidence="13 14">JCM 15802</strain>
    </source>
</reference>
<evidence type="ECO:0000313" key="13">
    <source>
        <dbReference type="EMBL" id="KEK20008.1"/>
    </source>
</evidence>
<dbReference type="AlphaFoldDB" id="A0A073KCK3"/>
<keyword evidence="6 12" id="KW-1133">Transmembrane helix</keyword>
<dbReference type="PANTHER" id="PTHR43077:SF10">
    <property type="entry name" value="TRANSPORT PERMEASE PROTEIN"/>
    <property type="match status" value="1"/>
</dbReference>
<dbReference type="EMBL" id="JOTN01000005">
    <property type="protein sequence ID" value="KEK20008.1"/>
    <property type="molecule type" value="Genomic_DNA"/>
</dbReference>
<feature type="compositionally biased region" description="Polar residues" evidence="11">
    <location>
        <begin position="554"/>
        <end position="571"/>
    </location>
</feature>
<feature type="compositionally biased region" description="Polar residues" evidence="11">
    <location>
        <begin position="580"/>
        <end position="592"/>
    </location>
</feature>
<sequence>MKKMKWSILLFIILALALSAGTSYLALTEKFKREDIQRTSKMAIALVNEDAGALFEGEKISFGDQFVKSVGKDNKHQWNVVSRGVAENGLKNNSYNLMIVIPNDFSSKAVSIHSEYPEKVTLNYKINASGNDDLKLEAEKAAAAIVEDVNSRVIDVYFASIIGQLQTAQNNIGTIIKKEQEHMNAYQKDVHNPLASYTNQFQSVQNYTDGLVNNFGGFQDVLKTFDQTIDGSSQSNASLVDNFGNLQKTKEAGDVVTGGFTNKLNDFTTSMSAEDVLKHLSVLESTNKMIASQFDSTNEQANILSDSLAVQQYLKDVNSKINDYDVELAEKLNSDIQEVLYEKLKKTLSNDNEKEIYVSNFMQQPNNQIKKHIEEAIKKLPSVDLEEMDELEVSAETKVQLKNVIEVTKKYGKENDFDYEKDGDIPIGESVERIKEKLANDGIVFKSAETIQKMNSPQTFQLYLPDYFGLHWSSGSLTINGKDYTTEFLNNGYVTLPAQEAGKLKVHARVKLLDVKANIDVLAPVTWKWSLTHSDEQVVTSTTSETNQVNEAVQKEQVSTNVEDESSGNVTNEERKEENATTGADETVQQEAANEKDVEQPKKEQQTVVQTNVEKQTIERTNNKIIFEKEERLYSNSSEEEVSDLQYYQQLLSLYGLYYGFDMQSPNLTSQLEAGTLHDIATTDSLYHMLIKQDVIELLAGVVSSEIHAEVTADTKALKQKVEEYKKLVDEADKNSEHLTQVLNETTAQAKSMNESLSEYLKALATWRESSLDLMKEQQNVVSSRQEEQTAVLQLNSEASSLFTQSQALAQQSERSLSNSESVYDTFDRINNQAKEIESSGVTIVSKADTLLKNLTKKLDDDQKFSKNFTKVLANSRIGDRPNENLYQFLANPIEKQNAGIIVAGDAFTPYLIVLVCFIVALFTAYVIANYDKQRKQTDDFEEELSLIAMNFPITAVAFGISIVEGVIIGLVSAHLLEFGNSQTLIWISFITTVMASFIFIASYLLRQAKMIGMFILLLCFSMYLFLTDAVGNATTKVSSIGKWQQFSPLQYVEEFFNDFMSGKTGDHMIFISILVIAIVGFIANLLVLRKEKKEVELDEQTMEISG</sequence>
<evidence type="ECO:0000256" key="3">
    <source>
        <dbReference type="ARBA" id="ARBA00020819"/>
    </source>
</evidence>
<feature type="coiled-coil region" evidence="10">
    <location>
        <begin position="715"/>
        <end position="742"/>
    </location>
</feature>
<dbReference type="GO" id="GO:0005886">
    <property type="term" value="C:plasma membrane"/>
    <property type="evidence" value="ECO:0007669"/>
    <property type="project" value="UniProtKB-SubCell"/>
</dbReference>
<feature type="transmembrane region" description="Helical" evidence="12">
    <location>
        <begin position="1069"/>
        <end position="1089"/>
    </location>
</feature>
<feature type="compositionally biased region" description="Basic and acidic residues" evidence="11">
    <location>
        <begin position="593"/>
        <end position="605"/>
    </location>
</feature>
<evidence type="ECO:0000256" key="9">
    <source>
        <dbReference type="ARBA" id="ARBA00046722"/>
    </source>
</evidence>
<name>A0A073KCK3_9BACI</name>
<dbReference type="InterPro" id="IPR023838">
    <property type="entry name" value="T7SS_EsaA"/>
</dbReference>
<accession>A0A073KCK3</accession>
<dbReference type="Proteomes" id="UP000027822">
    <property type="component" value="Unassembled WGS sequence"/>
</dbReference>
<proteinExistence type="inferred from homology"/>
<evidence type="ECO:0000256" key="4">
    <source>
        <dbReference type="ARBA" id="ARBA00022475"/>
    </source>
</evidence>